<proteinExistence type="predicted"/>
<dbReference type="Proteomes" id="UP001049518">
    <property type="component" value="Chromosome"/>
</dbReference>
<keyword evidence="3" id="KW-1185">Reference proteome</keyword>
<organism evidence="2 3">
    <name type="scientific">Actinomadura graeca</name>
    <dbReference type="NCBI Taxonomy" id="2750812"/>
    <lineage>
        <taxon>Bacteria</taxon>
        <taxon>Bacillati</taxon>
        <taxon>Actinomycetota</taxon>
        <taxon>Actinomycetes</taxon>
        <taxon>Streptosporangiales</taxon>
        <taxon>Thermomonosporaceae</taxon>
        <taxon>Actinomadura</taxon>
    </lineage>
</organism>
<gene>
    <name evidence="2" type="ORF">AGRA3207_004085</name>
</gene>
<dbReference type="RefSeq" id="WP_231328670.1">
    <property type="nucleotide sequence ID" value="NZ_CP059572.1"/>
</dbReference>
<sequence length="331" mass="36825">MGKVRARPADPRDFEDHRHLQIETLTEAAARTRRRDVQERILQTKAELGLLISASVQYELDRLSGADGVGVIASVASVPVQEVWRLLSGSYQPGPAVWAHIQQILMLCRASQAIDRITTARQLFNRLAELYELDELLAQRLRGLDHRRRGVTRSLGQHRTSRPHLPEMPPPARAPSLPDEGDGTAGDDAREPEGDPSAGSPPPPPAVIPDLPDACLPKTRKPLRPDPMMASTKAMFADTMRAYRVWAGNPSYRELERRSDKRISYSTFRNMLTSATMPAKLDHVEALVRALGGTAEDLQRWATAWRRLAMVPESGNRDSGKRIVLELPHTG</sequence>
<protein>
    <submittedName>
        <fullName evidence="2">Uncharacterized protein</fullName>
    </submittedName>
</protein>
<evidence type="ECO:0000313" key="3">
    <source>
        <dbReference type="Proteomes" id="UP001049518"/>
    </source>
</evidence>
<dbReference type="EMBL" id="CP059572">
    <property type="protein sequence ID" value="QXJ22994.1"/>
    <property type="molecule type" value="Genomic_DNA"/>
</dbReference>
<reference evidence="2" key="1">
    <citation type="submission" date="2020-07" db="EMBL/GenBank/DDBJ databases">
        <authorList>
            <person name="Tarantini F.S."/>
            <person name="Hong K.W."/>
            <person name="Chan K.G."/>
        </authorList>
    </citation>
    <scope>NUCLEOTIDE SEQUENCE</scope>
    <source>
        <strain evidence="2">32-07</strain>
    </source>
</reference>
<evidence type="ECO:0000256" key="1">
    <source>
        <dbReference type="SAM" id="MobiDB-lite"/>
    </source>
</evidence>
<name>A0ABX8QVY7_9ACTN</name>
<accession>A0ABX8QVY7</accession>
<feature type="region of interest" description="Disordered" evidence="1">
    <location>
        <begin position="148"/>
        <end position="227"/>
    </location>
</feature>
<evidence type="ECO:0000313" key="2">
    <source>
        <dbReference type="EMBL" id="QXJ22994.1"/>
    </source>
</evidence>